<evidence type="ECO:0000256" key="2">
    <source>
        <dbReference type="ARBA" id="ARBA00022748"/>
    </source>
</evidence>
<keyword evidence="6" id="KW-0812">Transmembrane</keyword>
<keyword evidence="4" id="KW-1015">Disulfide bond</keyword>
<dbReference type="InterPro" id="IPR050553">
    <property type="entry name" value="Thioredoxin_ResA/DsbE_sf"/>
</dbReference>
<evidence type="ECO:0000313" key="9">
    <source>
        <dbReference type="EMBL" id="WHI61483.1"/>
    </source>
</evidence>
<keyword evidence="3" id="KW-0735">Signal-anchor</keyword>
<evidence type="ECO:0000256" key="6">
    <source>
        <dbReference type="SAM" id="Phobius"/>
    </source>
</evidence>
<name>A0AAP1WMJ6_MAMLE</name>
<gene>
    <name evidence="9" type="primary">resA</name>
    <name evidence="8" type="ORF">KQ656_08300</name>
    <name evidence="9" type="ORF">PYH69_07600</name>
</gene>
<evidence type="ECO:0000256" key="5">
    <source>
        <dbReference type="ARBA" id="ARBA00023284"/>
    </source>
</evidence>
<dbReference type="GO" id="GO:0017004">
    <property type="term" value="P:cytochrome complex assembly"/>
    <property type="evidence" value="ECO:0007669"/>
    <property type="project" value="UniProtKB-KW"/>
</dbReference>
<feature type="transmembrane region" description="Helical" evidence="6">
    <location>
        <begin position="7"/>
        <end position="29"/>
    </location>
</feature>
<dbReference type="InterPro" id="IPR000866">
    <property type="entry name" value="AhpC/TSA"/>
</dbReference>
<organism evidence="9 11">
    <name type="scientific">Mammaliicoccus lentus</name>
    <name type="common">Staphylococcus lentus</name>
    <dbReference type="NCBI Taxonomy" id="42858"/>
    <lineage>
        <taxon>Bacteria</taxon>
        <taxon>Bacillati</taxon>
        <taxon>Bacillota</taxon>
        <taxon>Bacilli</taxon>
        <taxon>Bacillales</taxon>
        <taxon>Staphylococcaceae</taxon>
        <taxon>Mammaliicoccus</taxon>
    </lineage>
</organism>
<keyword evidence="2" id="KW-0201">Cytochrome c-type biogenesis</keyword>
<keyword evidence="6" id="KW-0472">Membrane</keyword>
<dbReference type="PROSITE" id="PS51352">
    <property type="entry name" value="THIOREDOXIN_2"/>
    <property type="match status" value="1"/>
</dbReference>
<evidence type="ECO:0000259" key="7">
    <source>
        <dbReference type="PROSITE" id="PS51352"/>
    </source>
</evidence>
<dbReference type="GO" id="GO:0016209">
    <property type="term" value="F:antioxidant activity"/>
    <property type="evidence" value="ECO:0007669"/>
    <property type="project" value="InterPro"/>
</dbReference>
<feature type="domain" description="Thioredoxin" evidence="7">
    <location>
        <begin position="37"/>
        <end position="177"/>
    </location>
</feature>
<dbReference type="NCBIfam" id="NF002854">
    <property type="entry name" value="PRK03147.1"/>
    <property type="match status" value="1"/>
</dbReference>
<comment type="subcellular location">
    <subcellularLocation>
        <location evidence="1">Cell envelope</location>
    </subcellularLocation>
</comment>
<reference evidence="8 10" key="1">
    <citation type="submission" date="2021-06" db="EMBL/GenBank/DDBJ databases">
        <title>Staphylococcus lentus K169 genome sequencing.</title>
        <authorList>
            <person name="Sundareshan S."/>
            <person name="Akhila D.S."/>
            <person name="Prachi D."/>
            <person name="Sivakumar R."/>
            <person name="Rajendhran J."/>
            <person name="Isloor S."/>
            <person name="Hegde N.R."/>
        </authorList>
    </citation>
    <scope>NUCLEOTIDE SEQUENCE [LARGE SCALE GENOMIC DNA]</scope>
    <source>
        <strain evidence="8 10">K169</strain>
    </source>
</reference>
<dbReference type="CDD" id="cd02966">
    <property type="entry name" value="TlpA_like_family"/>
    <property type="match status" value="1"/>
</dbReference>
<keyword evidence="6" id="KW-1133">Transmembrane helix</keyword>
<dbReference type="RefSeq" id="WP_016999143.1">
    <property type="nucleotide sequence ID" value="NZ_CABIVY010000005.1"/>
</dbReference>
<keyword evidence="5" id="KW-0676">Redox-active center</keyword>
<evidence type="ECO:0000256" key="4">
    <source>
        <dbReference type="ARBA" id="ARBA00023157"/>
    </source>
</evidence>
<dbReference type="PANTHER" id="PTHR42852:SF6">
    <property type="entry name" value="THIOL:DISULFIDE INTERCHANGE PROTEIN DSBE"/>
    <property type="match status" value="1"/>
</dbReference>
<dbReference type="GO" id="GO:0030313">
    <property type="term" value="C:cell envelope"/>
    <property type="evidence" value="ECO:0007669"/>
    <property type="project" value="UniProtKB-SubCell"/>
</dbReference>
<dbReference type="Proteomes" id="UP001223261">
    <property type="component" value="Chromosome"/>
</dbReference>
<dbReference type="PROSITE" id="PS00194">
    <property type="entry name" value="THIOREDOXIN_1"/>
    <property type="match status" value="1"/>
</dbReference>
<dbReference type="AlphaFoldDB" id="A0AAP1WMJ6"/>
<evidence type="ECO:0000313" key="10">
    <source>
        <dbReference type="Proteomes" id="UP000770161"/>
    </source>
</evidence>
<dbReference type="Proteomes" id="UP000770161">
    <property type="component" value="Unassembled WGS sequence"/>
</dbReference>
<dbReference type="SUPFAM" id="SSF52833">
    <property type="entry name" value="Thioredoxin-like"/>
    <property type="match status" value="1"/>
</dbReference>
<dbReference type="InterPro" id="IPR013766">
    <property type="entry name" value="Thioredoxin_domain"/>
</dbReference>
<dbReference type="InterPro" id="IPR036249">
    <property type="entry name" value="Thioredoxin-like_sf"/>
</dbReference>
<protein>
    <submittedName>
        <fullName evidence="9">Thiol-disulfide oxidoreductase ResA</fullName>
    </submittedName>
</protein>
<evidence type="ECO:0000313" key="8">
    <source>
        <dbReference type="EMBL" id="MBU6113957.1"/>
    </source>
</evidence>
<dbReference type="Pfam" id="PF00578">
    <property type="entry name" value="AhpC-TSA"/>
    <property type="match status" value="1"/>
</dbReference>
<accession>A0AAP1WMJ6</accession>
<dbReference type="PANTHER" id="PTHR42852">
    <property type="entry name" value="THIOL:DISULFIDE INTERCHANGE PROTEIN DSBE"/>
    <property type="match status" value="1"/>
</dbReference>
<keyword evidence="10" id="KW-1185">Reference proteome</keyword>
<proteinExistence type="predicted"/>
<reference evidence="9" key="2">
    <citation type="journal article" date="2023" name="Antibiotics">
        <title>Prevalence and Molecular Characterization of Methicillin-Resistant Staphylococci (MRS) and Mammaliicocci (MRM) in Dromedary Camels from Algeria: First Detection of SCCmec-mecC Hybrid in Methicillin-Resistant Mammaliicoccus lentus.</title>
        <authorList>
            <person name="Belhout C."/>
            <person name="Boyen F."/>
            <person name="Vereecke N."/>
            <person name="Theuns S."/>
            <person name="Taibi N."/>
            <person name="Stegger M."/>
            <person name="de la Fe-Rodriguez P.Y."/>
            <person name="Bouayad L."/>
            <person name="Elgroud R."/>
            <person name="Butaye P."/>
        </authorList>
    </citation>
    <scope>NUCLEOTIDE SEQUENCE</scope>
    <source>
        <strain evidence="9">7048</strain>
    </source>
</reference>
<evidence type="ECO:0000256" key="1">
    <source>
        <dbReference type="ARBA" id="ARBA00004196"/>
    </source>
</evidence>
<dbReference type="Gene3D" id="3.40.30.10">
    <property type="entry name" value="Glutaredoxin"/>
    <property type="match status" value="1"/>
</dbReference>
<dbReference type="InterPro" id="IPR017937">
    <property type="entry name" value="Thioredoxin_CS"/>
</dbReference>
<evidence type="ECO:0000313" key="11">
    <source>
        <dbReference type="Proteomes" id="UP001223261"/>
    </source>
</evidence>
<dbReference type="EMBL" id="JAHLZN010000013">
    <property type="protein sequence ID" value="MBU6113957.1"/>
    <property type="molecule type" value="Genomic_DNA"/>
</dbReference>
<dbReference type="EMBL" id="CP118848">
    <property type="protein sequence ID" value="WHI61483.1"/>
    <property type="molecule type" value="Genomic_DNA"/>
</dbReference>
<dbReference type="GO" id="GO:0016491">
    <property type="term" value="F:oxidoreductase activity"/>
    <property type="evidence" value="ECO:0007669"/>
    <property type="project" value="InterPro"/>
</dbReference>
<sequence length="178" mass="20209">MKRKQKKILQIVITALILIAIVFTVWSSLSKDKDKVAQVGDDAPLFELETVDGKKVNLEDFKGKGVLINFWGTWCEPCKREMPELENQYKEYKDKGVEVVAIHVRDNPQQIKQYLSSLKETPTFNVAMDNDNLVTDAYGVNPLPTTITVDKDGKVKSKHTGELSKKQIIKEMESVKVK</sequence>
<dbReference type="GeneID" id="99676608"/>
<evidence type="ECO:0000256" key="3">
    <source>
        <dbReference type="ARBA" id="ARBA00022968"/>
    </source>
</evidence>